<keyword evidence="1" id="KW-0732">Signal</keyword>
<reference evidence="2 3" key="1">
    <citation type="journal article" date="2019" name="Environ. Microbiol.">
        <title>Species interactions and distinct microbial communities in high Arctic permafrost affected cryosols are associated with the CH4 and CO2 gas fluxes.</title>
        <authorList>
            <person name="Altshuler I."/>
            <person name="Hamel J."/>
            <person name="Turney S."/>
            <person name="Magnuson E."/>
            <person name="Levesque R."/>
            <person name="Greer C."/>
            <person name="Whyte L.G."/>
        </authorList>
    </citation>
    <scope>NUCLEOTIDE SEQUENCE [LARGE SCALE GENOMIC DNA]</scope>
    <source>
        <strain evidence="2 3">E6.1</strain>
    </source>
</reference>
<accession>A0A502G5B7</accession>
<evidence type="ECO:0000313" key="3">
    <source>
        <dbReference type="Proteomes" id="UP000319931"/>
    </source>
</evidence>
<evidence type="ECO:0000313" key="2">
    <source>
        <dbReference type="EMBL" id="TPG56396.1"/>
    </source>
</evidence>
<name>A0A502G5B7_9SPHN</name>
<feature type="signal peptide" evidence="1">
    <location>
        <begin position="1"/>
        <end position="21"/>
    </location>
</feature>
<dbReference type="OrthoDB" id="7452412at2"/>
<gene>
    <name evidence="2" type="ORF">EAH76_02240</name>
</gene>
<keyword evidence="3" id="KW-1185">Reference proteome</keyword>
<evidence type="ECO:0000256" key="1">
    <source>
        <dbReference type="SAM" id="SignalP"/>
    </source>
</evidence>
<proteinExistence type="predicted"/>
<organism evidence="2 3">
    <name type="scientific">Sphingomonas glacialis</name>
    <dbReference type="NCBI Taxonomy" id="658225"/>
    <lineage>
        <taxon>Bacteria</taxon>
        <taxon>Pseudomonadati</taxon>
        <taxon>Pseudomonadota</taxon>
        <taxon>Alphaproteobacteria</taxon>
        <taxon>Sphingomonadales</taxon>
        <taxon>Sphingomonadaceae</taxon>
        <taxon>Sphingomonas</taxon>
    </lineage>
</organism>
<protein>
    <submittedName>
        <fullName evidence="2">Uncharacterized protein</fullName>
    </submittedName>
</protein>
<dbReference type="RefSeq" id="WP_140847479.1">
    <property type="nucleotide sequence ID" value="NZ_RCZC01000001.1"/>
</dbReference>
<dbReference type="AlphaFoldDB" id="A0A502G5B7"/>
<comment type="caution">
    <text evidence="2">The sequence shown here is derived from an EMBL/GenBank/DDBJ whole genome shotgun (WGS) entry which is preliminary data.</text>
</comment>
<dbReference type="Proteomes" id="UP000319931">
    <property type="component" value="Unassembled WGS sequence"/>
</dbReference>
<dbReference type="EMBL" id="RCZC01000001">
    <property type="protein sequence ID" value="TPG56396.1"/>
    <property type="molecule type" value="Genomic_DNA"/>
</dbReference>
<sequence length="82" mass="8934">MKFVTTLLALGAAAVATASWAQDIETPPAKPVKEKKICRRQETTGSIMTTSICHTAAQWNAIDEDNSKRVESRRDARTSSAN</sequence>
<feature type="chain" id="PRO_5021292260" evidence="1">
    <location>
        <begin position="22"/>
        <end position="82"/>
    </location>
</feature>